<feature type="region of interest" description="Disordered" evidence="1">
    <location>
        <begin position="277"/>
        <end position="363"/>
    </location>
</feature>
<dbReference type="RefSeq" id="XP_018697686.1">
    <property type="nucleotide sequence ID" value="XM_018831807.1"/>
</dbReference>
<evidence type="ECO:0000313" key="2">
    <source>
        <dbReference type="EMBL" id="OAP64319.1"/>
    </source>
</evidence>
<accession>A0A178ZWX0</accession>
<evidence type="ECO:0000313" key="3">
    <source>
        <dbReference type="Proteomes" id="UP000078343"/>
    </source>
</evidence>
<sequence length="417" mass="46581">MSAPDSSARLLLASLNHVPRAEVAAYVADMYIESADKVRFLVGWYGGHAPFQIYVSSAALRASSNLFATDGARSTNGPATVSPYSFHFHEVDGQAAVVFGLWLGLHTANYNESVYDSFDGVIRFKFERSPGLLADCWKIAEDFESQPFKNYLITTIIDMADDDFEVLIGEAERFARRGYDGTGIVGALIENMAFVYVEHDLNFTDMLRDWMRRHDLMSCGPILLNDFLYAVEELAGLESRGLPYHPLQRICVKWHKHRNMEERMGCHDFDAYNDIILDQSDHGDNGDDHHDGHDENGDDDSESGGSESGPNEERGDDDNDDTDDNDDGGDNGDGQDQDQEEEAGNDEPNSGPSGGHQSKKALKKPRYYEAWELDAQKLHEARRRVREAAEKEKKRNAEAAGLDDDNDGKGKGKKKEK</sequence>
<name>A0A178ZWX0_9EURO</name>
<keyword evidence="3" id="KW-1185">Reference proteome</keyword>
<dbReference type="OrthoDB" id="4159843at2759"/>
<organism evidence="2 3">
    <name type="scientific">Fonsecaea erecta</name>
    <dbReference type="NCBI Taxonomy" id="1367422"/>
    <lineage>
        <taxon>Eukaryota</taxon>
        <taxon>Fungi</taxon>
        <taxon>Dikarya</taxon>
        <taxon>Ascomycota</taxon>
        <taxon>Pezizomycotina</taxon>
        <taxon>Eurotiomycetes</taxon>
        <taxon>Chaetothyriomycetidae</taxon>
        <taxon>Chaetothyriales</taxon>
        <taxon>Herpotrichiellaceae</taxon>
        <taxon>Fonsecaea</taxon>
    </lineage>
</organism>
<dbReference type="EMBL" id="LVYI01000001">
    <property type="protein sequence ID" value="OAP64319.1"/>
    <property type="molecule type" value="Genomic_DNA"/>
</dbReference>
<reference evidence="2 3" key="1">
    <citation type="submission" date="2016-04" db="EMBL/GenBank/DDBJ databases">
        <title>Draft genome of Fonsecaea erecta CBS 125763.</title>
        <authorList>
            <person name="Weiss V.A."/>
            <person name="Vicente V.A."/>
            <person name="Raittz R.T."/>
            <person name="Moreno L.F."/>
            <person name="De Souza E.M."/>
            <person name="Pedrosa F.O."/>
            <person name="Steffens M.B."/>
            <person name="Faoro H."/>
            <person name="Tadra-Sfeir M.Z."/>
            <person name="Najafzadeh M.J."/>
            <person name="Felipe M.S."/>
            <person name="Teixeira M."/>
            <person name="Sun J."/>
            <person name="Xi L."/>
            <person name="Gomes R."/>
            <person name="De Azevedo C.M."/>
            <person name="Salgado C.G."/>
            <person name="Da Silva M.B."/>
            <person name="Nascimento M.F."/>
            <person name="Queiroz-Telles F."/>
            <person name="Attili D.S."/>
            <person name="Gorbushina A."/>
        </authorList>
    </citation>
    <scope>NUCLEOTIDE SEQUENCE [LARGE SCALE GENOMIC DNA]</scope>
    <source>
        <strain evidence="2 3">CBS 125763</strain>
    </source>
</reference>
<comment type="caution">
    <text evidence="2">The sequence shown here is derived from an EMBL/GenBank/DDBJ whole genome shotgun (WGS) entry which is preliminary data.</text>
</comment>
<feature type="compositionally biased region" description="Basic and acidic residues" evidence="1">
    <location>
        <begin position="279"/>
        <end position="295"/>
    </location>
</feature>
<dbReference type="GeneID" id="30004461"/>
<feature type="compositionally biased region" description="Basic and acidic residues" evidence="1">
    <location>
        <begin position="386"/>
        <end position="397"/>
    </location>
</feature>
<feature type="compositionally biased region" description="Acidic residues" evidence="1">
    <location>
        <begin position="314"/>
        <end position="345"/>
    </location>
</feature>
<protein>
    <submittedName>
        <fullName evidence="2">Uncharacterized protein</fullName>
    </submittedName>
</protein>
<feature type="region of interest" description="Disordered" evidence="1">
    <location>
        <begin position="381"/>
        <end position="417"/>
    </location>
</feature>
<evidence type="ECO:0000256" key="1">
    <source>
        <dbReference type="SAM" id="MobiDB-lite"/>
    </source>
</evidence>
<dbReference type="Proteomes" id="UP000078343">
    <property type="component" value="Unassembled WGS sequence"/>
</dbReference>
<dbReference type="AlphaFoldDB" id="A0A178ZWX0"/>
<proteinExistence type="predicted"/>
<gene>
    <name evidence="2" type="ORF">AYL99_00291</name>
</gene>